<protein>
    <submittedName>
        <fullName evidence="2">Uncharacterized protein</fullName>
    </submittedName>
</protein>
<evidence type="ECO:0000256" key="1">
    <source>
        <dbReference type="SAM" id="MobiDB-lite"/>
    </source>
</evidence>
<dbReference type="AlphaFoldDB" id="A0A0K1PIZ9"/>
<evidence type="ECO:0000313" key="3">
    <source>
        <dbReference type="Proteomes" id="UP000064967"/>
    </source>
</evidence>
<keyword evidence="3" id="KW-1185">Reference proteome</keyword>
<proteinExistence type="predicted"/>
<dbReference type="STRING" id="1391654.AKJ09_00161"/>
<gene>
    <name evidence="2" type="ORF">AKJ09_00161</name>
</gene>
<reference evidence="2 3" key="1">
    <citation type="submission" date="2015-08" db="EMBL/GenBank/DDBJ databases">
        <authorList>
            <person name="Babu N.S."/>
            <person name="Beckwith C.J."/>
            <person name="Beseler K.G."/>
            <person name="Brison A."/>
            <person name="Carone J.V."/>
            <person name="Caskin T.P."/>
            <person name="Diamond M."/>
            <person name="Durham M.E."/>
            <person name="Foxe J.M."/>
            <person name="Go M."/>
            <person name="Henderson B.A."/>
            <person name="Jones I.B."/>
            <person name="McGettigan J.A."/>
            <person name="Micheletti S.J."/>
            <person name="Nasrallah M.E."/>
            <person name="Ortiz D."/>
            <person name="Piller C.R."/>
            <person name="Privatt S.R."/>
            <person name="Schneider S.L."/>
            <person name="Sharp S."/>
            <person name="Smith T.C."/>
            <person name="Stanton J.D."/>
            <person name="Ullery H.E."/>
            <person name="Wilson R.J."/>
            <person name="Serrano M.G."/>
            <person name="Buck G."/>
            <person name="Lee V."/>
            <person name="Wang Y."/>
            <person name="Carvalho R."/>
            <person name="Voegtly L."/>
            <person name="Shi R."/>
            <person name="Duckworth R."/>
            <person name="Johnson A."/>
            <person name="Loviza R."/>
            <person name="Walstead R."/>
            <person name="Shah Z."/>
            <person name="Kiflezghi M."/>
            <person name="Wade K."/>
            <person name="Ball S.L."/>
            <person name="Bradley K.W."/>
            <person name="Asai D.J."/>
            <person name="Bowman C.A."/>
            <person name="Russell D.A."/>
            <person name="Pope W.H."/>
            <person name="Jacobs-Sera D."/>
            <person name="Hendrix R.W."/>
            <person name="Hatfull G.F."/>
        </authorList>
    </citation>
    <scope>NUCLEOTIDE SEQUENCE [LARGE SCALE GENOMIC DNA]</scope>
    <source>
        <strain evidence="2 3">DSM 27648</strain>
    </source>
</reference>
<dbReference type="KEGG" id="llu:AKJ09_00161"/>
<dbReference type="EMBL" id="CP012333">
    <property type="protein sequence ID" value="AKU93497.1"/>
    <property type="molecule type" value="Genomic_DNA"/>
</dbReference>
<dbReference type="Proteomes" id="UP000064967">
    <property type="component" value="Chromosome"/>
</dbReference>
<name>A0A0K1PIZ9_9BACT</name>
<feature type="compositionally biased region" description="Polar residues" evidence="1">
    <location>
        <begin position="67"/>
        <end position="81"/>
    </location>
</feature>
<organism evidence="2 3">
    <name type="scientific">Labilithrix luteola</name>
    <dbReference type="NCBI Taxonomy" id="1391654"/>
    <lineage>
        <taxon>Bacteria</taxon>
        <taxon>Pseudomonadati</taxon>
        <taxon>Myxococcota</taxon>
        <taxon>Polyangia</taxon>
        <taxon>Polyangiales</taxon>
        <taxon>Labilitrichaceae</taxon>
        <taxon>Labilithrix</taxon>
    </lineage>
</organism>
<accession>A0A0K1PIZ9</accession>
<feature type="region of interest" description="Disordered" evidence="1">
    <location>
        <begin position="67"/>
        <end position="90"/>
    </location>
</feature>
<sequence>MPPEQPAYQRTSSARFACRARAGHERFRPRSDLGHGVFGFRTASMDSVVSERTPTSTLAVLLFGTRTAPSAQSAHASNAMTSARPRRRQP</sequence>
<evidence type="ECO:0000313" key="2">
    <source>
        <dbReference type="EMBL" id="AKU93497.1"/>
    </source>
</evidence>